<name>A0AB38R5J5_RHOSG</name>
<organism evidence="1 2">
    <name type="scientific">Rhodococcus qingshengii JCM 15477</name>
    <dbReference type="NCBI Taxonomy" id="1303681"/>
    <lineage>
        <taxon>Bacteria</taxon>
        <taxon>Bacillati</taxon>
        <taxon>Actinomycetota</taxon>
        <taxon>Actinomycetes</taxon>
        <taxon>Mycobacteriales</taxon>
        <taxon>Nocardiaceae</taxon>
        <taxon>Rhodococcus</taxon>
        <taxon>Rhodococcus erythropolis group</taxon>
    </lineage>
</organism>
<dbReference type="Gene3D" id="2.60.120.200">
    <property type="match status" value="1"/>
</dbReference>
<reference evidence="2" key="1">
    <citation type="journal article" date="2022" name="Environ. Microbiol.">
        <title>Functional analysis, diversity, and distribution of carbendazim hydrolases MheI and CbmA, responsible for the initial step in carbendazim degradation.</title>
        <authorList>
            <person name="Zhang M."/>
            <person name="Bai X."/>
            <person name="Li Q."/>
            <person name="Zhang L."/>
            <person name="Zhu Q."/>
            <person name="Gao S."/>
            <person name="Ke Z."/>
            <person name="Jiang M."/>
            <person name="Hu J."/>
            <person name="Qiu J."/>
            <person name="Hong Q."/>
        </authorList>
    </citation>
    <scope>NUCLEOTIDE SEQUENCE [LARGE SCALE GENOMIC DNA]</scope>
    <source>
        <strain evidence="2">djl-6</strain>
    </source>
</reference>
<evidence type="ECO:0000313" key="1">
    <source>
        <dbReference type="EMBL" id="UPU40623.1"/>
    </source>
</evidence>
<keyword evidence="2" id="KW-1185">Reference proteome</keyword>
<dbReference type="InterPro" id="IPR013320">
    <property type="entry name" value="ConA-like_dom_sf"/>
</dbReference>
<accession>A0AB38R5J5</accession>
<dbReference type="AlphaFoldDB" id="A0AB38R5J5"/>
<dbReference type="Pfam" id="PF13385">
    <property type="entry name" value="Laminin_G_3"/>
    <property type="match status" value="1"/>
</dbReference>
<sequence length="292" mass="30439">MYQDVILADSPLVYFRCETNTAFDTVSGANKSLVGVPTVTSGKVGNGWTLNASQAIAMQSAFTDYSAGTFSVECWFKTGPATNDYPTLWRRDGGGKAILLRLRGNAVASPGKLEIYLNGVSQYSASRYDDNKWHHVVLAVGSGNARLYVDSVEIMSVAVGDLSIPNTGSRSHALASGSDLGSATEGWSGQIDEIAIYARKLSALQVSAHFGGAQPALTLVTGIALLTLSVWEPSLSVSASALSLRSGVALSAAMKFCPETATKLPAGGHETCPVAVMGSARHDVVCLTGSDG</sequence>
<dbReference type="EMBL" id="CP096563">
    <property type="protein sequence ID" value="UPU40623.1"/>
    <property type="molecule type" value="Genomic_DNA"/>
</dbReference>
<evidence type="ECO:0000313" key="2">
    <source>
        <dbReference type="Proteomes" id="UP000831484"/>
    </source>
</evidence>
<protein>
    <submittedName>
        <fullName evidence="1">LamG domain-containing protein</fullName>
    </submittedName>
</protein>
<proteinExistence type="predicted"/>
<dbReference type="Proteomes" id="UP000831484">
    <property type="component" value="Chromosome"/>
</dbReference>
<dbReference type="SUPFAM" id="SSF49899">
    <property type="entry name" value="Concanavalin A-like lectins/glucanases"/>
    <property type="match status" value="1"/>
</dbReference>
<gene>
    <name evidence="1" type="ORF">M0639_16200</name>
</gene>
<dbReference type="RefSeq" id="WP_248671203.1">
    <property type="nucleotide sequence ID" value="NZ_CP096563.1"/>
</dbReference>